<dbReference type="AlphaFoldDB" id="A0AAW2FG22"/>
<proteinExistence type="predicted"/>
<evidence type="ECO:0000313" key="3">
    <source>
        <dbReference type="Proteomes" id="UP001430953"/>
    </source>
</evidence>
<feature type="compositionally biased region" description="Polar residues" evidence="1">
    <location>
        <begin position="98"/>
        <end position="113"/>
    </location>
</feature>
<protein>
    <submittedName>
        <fullName evidence="2">Uncharacterized protein</fullName>
    </submittedName>
</protein>
<accession>A0AAW2FG22</accession>
<comment type="caution">
    <text evidence="2">The sequence shown here is derived from an EMBL/GenBank/DDBJ whole genome shotgun (WGS) entry which is preliminary data.</text>
</comment>
<gene>
    <name evidence="2" type="ORF">PUN28_010446</name>
</gene>
<organism evidence="2 3">
    <name type="scientific">Cardiocondyla obscurior</name>
    <dbReference type="NCBI Taxonomy" id="286306"/>
    <lineage>
        <taxon>Eukaryota</taxon>
        <taxon>Metazoa</taxon>
        <taxon>Ecdysozoa</taxon>
        <taxon>Arthropoda</taxon>
        <taxon>Hexapoda</taxon>
        <taxon>Insecta</taxon>
        <taxon>Pterygota</taxon>
        <taxon>Neoptera</taxon>
        <taxon>Endopterygota</taxon>
        <taxon>Hymenoptera</taxon>
        <taxon>Apocrita</taxon>
        <taxon>Aculeata</taxon>
        <taxon>Formicoidea</taxon>
        <taxon>Formicidae</taxon>
        <taxon>Myrmicinae</taxon>
        <taxon>Cardiocondyla</taxon>
    </lineage>
</organism>
<evidence type="ECO:0000256" key="1">
    <source>
        <dbReference type="SAM" id="MobiDB-lite"/>
    </source>
</evidence>
<feature type="compositionally biased region" description="Basic and acidic residues" evidence="1">
    <location>
        <begin position="17"/>
        <end position="26"/>
    </location>
</feature>
<dbReference type="Proteomes" id="UP001430953">
    <property type="component" value="Unassembled WGS sequence"/>
</dbReference>
<sequence length="203" mass="21636">MDMSTNKNKDLPSQGERTPKDRREGDTVPVSLPLSSYDGPPAACTAGAAPEDTPASSISKVKRLGKPGPASSKREGVKRLSPYQSPVPGRRISRASLRANSRTNSPTPSIASTSADVLSDVAYLSGVDEDSSMDIFAASSVGSRSRKRGRLPTTGEYVGLAQAKLRLLEVEQKVAHKEEVSNIFDSSSKMAAKLRETSDNMVE</sequence>
<reference evidence="2 3" key="1">
    <citation type="submission" date="2023-03" db="EMBL/GenBank/DDBJ databases">
        <title>High recombination rates correlate with genetic variation in Cardiocondyla obscurior ants.</title>
        <authorList>
            <person name="Errbii M."/>
        </authorList>
    </citation>
    <scope>NUCLEOTIDE SEQUENCE [LARGE SCALE GENOMIC DNA]</scope>
    <source>
        <strain evidence="2">Alpha-2009</strain>
        <tissue evidence="2">Whole body</tissue>
    </source>
</reference>
<name>A0AAW2FG22_9HYME</name>
<dbReference type="EMBL" id="JADYXP020000010">
    <property type="protein sequence ID" value="KAL0114909.1"/>
    <property type="molecule type" value="Genomic_DNA"/>
</dbReference>
<evidence type="ECO:0000313" key="2">
    <source>
        <dbReference type="EMBL" id="KAL0114909.1"/>
    </source>
</evidence>
<keyword evidence="3" id="KW-1185">Reference proteome</keyword>
<feature type="compositionally biased region" description="Low complexity" evidence="1">
    <location>
        <begin position="39"/>
        <end position="50"/>
    </location>
</feature>
<feature type="region of interest" description="Disordered" evidence="1">
    <location>
        <begin position="1"/>
        <end position="113"/>
    </location>
</feature>